<dbReference type="EMBL" id="JAIWYP010000001">
    <property type="protein sequence ID" value="KAH3884288.1"/>
    <property type="molecule type" value="Genomic_DNA"/>
</dbReference>
<keyword evidence="1" id="KW-0472">Membrane</keyword>
<evidence type="ECO:0000313" key="3">
    <source>
        <dbReference type="Proteomes" id="UP000828390"/>
    </source>
</evidence>
<dbReference type="AlphaFoldDB" id="A0A9D4MXR3"/>
<proteinExistence type="predicted"/>
<organism evidence="2 3">
    <name type="scientific">Dreissena polymorpha</name>
    <name type="common">Zebra mussel</name>
    <name type="synonym">Mytilus polymorpha</name>
    <dbReference type="NCBI Taxonomy" id="45954"/>
    <lineage>
        <taxon>Eukaryota</taxon>
        <taxon>Metazoa</taxon>
        <taxon>Spiralia</taxon>
        <taxon>Lophotrochozoa</taxon>
        <taxon>Mollusca</taxon>
        <taxon>Bivalvia</taxon>
        <taxon>Autobranchia</taxon>
        <taxon>Heteroconchia</taxon>
        <taxon>Euheterodonta</taxon>
        <taxon>Imparidentia</taxon>
        <taxon>Neoheterodontei</taxon>
        <taxon>Myida</taxon>
        <taxon>Dreissenoidea</taxon>
        <taxon>Dreissenidae</taxon>
        <taxon>Dreissena</taxon>
    </lineage>
</organism>
<accession>A0A9D4MXR3</accession>
<reference evidence="2" key="1">
    <citation type="journal article" date="2019" name="bioRxiv">
        <title>The Genome of the Zebra Mussel, Dreissena polymorpha: A Resource for Invasive Species Research.</title>
        <authorList>
            <person name="McCartney M.A."/>
            <person name="Auch B."/>
            <person name="Kono T."/>
            <person name="Mallez S."/>
            <person name="Zhang Y."/>
            <person name="Obille A."/>
            <person name="Becker A."/>
            <person name="Abrahante J.E."/>
            <person name="Garbe J."/>
            <person name="Badalamenti J.P."/>
            <person name="Herman A."/>
            <person name="Mangelson H."/>
            <person name="Liachko I."/>
            <person name="Sullivan S."/>
            <person name="Sone E.D."/>
            <person name="Koren S."/>
            <person name="Silverstein K.A.T."/>
            <person name="Beckman K.B."/>
            <person name="Gohl D.M."/>
        </authorList>
    </citation>
    <scope>NUCLEOTIDE SEQUENCE</scope>
    <source>
        <strain evidence="2">Duluth1</strain>
        <tissue evidence="2">Whole animal</tissue>
    </source>
</reference>
<evidence type="ECO:0000313" key="2">
    <source>
        <dbReference type="EMBL" id="KAH3884288.1"/>
    </source>
</evidence>
<keyword evidence="3" id="KW-1185">Reference proteome</keyword>
<feature type="transmembrane region" description="Helical" evidence="1">
    <location>
        <begin position="26"/>
        <end position="49"/>
    </location>
</feature>
<name>A0A9D4MXR3_DREPO</name>
<keyword evidence="1" id="KW-0812">Transmembrane</keyword>
<protein>
    <submittedName>
        <fullName evidence="2">Uncharacterized protein</fullName>
    </submittedName>
</protein>
<reference evidence="2" key="2">
    <citation type="submission" date="2020-11" db="EMBL/GenBank/DDBJ databases">
        <authorList>
            <person name="McCartney M.A."/>
            <person name="Auch B."/>
            <person name="Kono T."/>
            <person name="Mallez S."/>
            <person name="Becker A."/>
            <person name="Gohl D.M."/>
            <person name="Silverstein K.A.T."/>
            <person name="Koren S."/>
            <person name="Bechman K.B."/>
            <person name="Herman A."/>
            <person name="Abrahante J.E."/>
            <person name="Garbe J."/>
        </authorList>
    </citation>
    <scope>NUCLEOTIDE SEQUENCE</scope>
    <source>
        <strain evidence="2">Duluth1</strain>
        <tissue evidence="2">Whole animal</tissue>
    </source>
</reference>
<keyword evidence="1" id="KW-1133">Transmembrane helix</keyword>
<dbReference type="Proteomes" id="UP000828390">
    <property type="component" value="Unassembled WGS sequence"/>
</dbReference>
<gene>
    <name evidence="2" type="ORF">DPMN_008267</name>
</gene>
<sequence>MLVEQDFSAAACFPLKGHMGRSAHKIVPTTLFLFLFFIECTGIVSHMAIAPRKTCKMVTGDSARYRRHPVPEVTLGLLVPVYST</sequence>
<comment type="caution">
    <text evidence="2">The sequence shown here is derived from an EMBL/GenBank/DDBJ whole genome shotgun (WGS) entry which is preliminary data.</text>
</comment>
<evidence type="ECO:0000256" key="1">
    <source>
        <dbReference type="SAM" id="Phobius"/>
    </source>
</evidence>